<proteinExistence type="inferred from homology"/>
<dbReference type="EMBL" id="BQXS01011246">
    <property type="protein sequence ID" value="GKT36521.1"/>
    <property type="molecule type" value="Genomic_DNA"/>
</dbReference>
<evidence type="ECO:0000259" key="4">
    <source>
        <dbReference type="SMART" id="SM00226"/>
    </source>
</evidence>
<dbReference type="InterPro" id="IPR050438">
    <property type="entry name" value="LMW_PTPase"/>
</dbReference>
<comment type="caution">
    <text evidence="5">The sequence shown here is derived from an EMBL/GenBank/DDBJ whole genome shotgun (WGS) entry which is preliminary data.</text>
</comment>
<reference evidence="5" key="1">
    <citation type="submission" date="2022-03" db="EMBL/GenBank/DDBJ databases">
        <title>Draft genome sequence of Aduncisulcus paluster, a free-living microaerophilic Fornicata.</title>
        <authorList>
            <person name="Yuyama I."/>
            <person name="Kume K."/>
            <person name="Tamura T."/>
            <person name="Inagaki Y."/>
            <person name="Hashimoto T."/>
        </authorList>
    </citation>
    <scope>NUCLEOTIDE SEQUENCE</scope>
    <source>
        <strain evidence="5">NY0171</strain>
    </source>
</reference>
<evidence type="ECO:0000313" key="6">
    <source>
        <dbReference type="Proteomes" id="UP001057375"/>
    </source>
</evidence>
<evidence type="ECO:0000256" key="1">
    <source>
        <dbReference type="ARBA" id="ARBA00011063"/>
    </source>
</evidence>
<dbReference type="SUPFAM" id="SSF52788">
    <property type="entry name" value="Phosphotyrosine protein phosphatases I"/>
    <property type="match status" value="1"/>
</dbReference>
<evidence type="ECO:0000256" key="2">
    <source>
        <dbReference type="ARBA" id="ARBA00022801"/>
    </source>
</evidence>
<feature type="domain" description="Phosphotyrosine protein phosphatase I" evidence="4">
    <location>
        <begin position="5"/>
        <end position="153"/>
    </location>
</feature>
<keyword evidence="3" id="KW-0904">Protein phosphatase</keyword>
<comment type="similarity">
    <text evidence="1">Belongs to the low molecular weight phosphotyrosine protein phosphatase family.</text>
</comment>
<accession>A0ABQ5KVQ7</accession>
<organism evidence="5 6">
    <name type="scientific">Aduncisulcus paluster</name>
    <dbReference type="NCBI Taxonomy" id="2918883"/>
    <lineage>
        <taxon>Eukaryota</taxon>
        <taxon>Metamonada</taxon>
        <taxon>Carpediemonas-like organisms</taxon>
        <taxon>Aduncisulcus</taxon>
    </lineage>
</organism>
<dbReference type="CDD" id="cd16343">
    <property type="entry name" value="LMWPTP"/>
    <property type="match status" value="1"/>
</dbReference>
<dbReference type="PANTHER" id="PTHR11717:SF7">
    <property type="entry name" value="LOW MOLECULAR WEIGHT PHOSPHOTYROSINE PROTEIN PHOSPHATASE"/>
    <property type="match status" value="1"/>
</dbReference>
<dbReference type="PANTHER" id="PTHR11717">
    <property type="entry name" value="LOW MOLECULAR WEIGHT PROTEIN TYROSINE PHOSPHATASE"/>
    <property type="match status" value="1"/>
</dbReference>
<dbReference type="InterPro" id="IPR017867">
    <property type="entry name" value="Tyr_phospatase_low_mol_wt"/>
</dbReference>
<keyword evidence="6" id="KW-1185">Reference proteome</keyword>
<name>A0ABQ5KVQ7_9EUKA</name>
<evidence type="ECO:0000256" key="3">
    <source>
        <dbReference type="ARBA" id="ARBA00022912"/>
    </source>
</evidence>
<gene>
    <name evidence="5" type="ORF">ADUPG1_009473</name>
</gene>
<dbReference type="Proteomes" id="UP001057375">
    <property type="component" value="Unassembled WGS sequence"/>
</dbReference>
<dbReference type="SMART" id="SM00226">
    <property type="entry name" value="LMWPc"/>
    <property type="match status" value="1"/>
</dbReference>
<dbReference type="Gene3D" id="3.40.50.2300">
    <property type="match status" value="1"/>
</dbReference>
<dbReference type="PRINTS" id="PR00719">
    <property type="entry name" value="LMWPTPASE"/>
</dbReference>
<protein>
    <submittedName>
        <fullName evidence="5">Protein-tyrosine phosphatase, low molecular weight like protein</fullName>
    </submittedName>
</protein>
<keyword evidence="2" id="KW-0378">Hydrolase</keyword>
<dbReference type="Pfam" id="PF01451">
    <property type="entry name" value="LMWPc"/>
    <property type="match status" value="1"/>
</dbReference>
<sequence>MTGKFRVLMVCTGNICRSPTADAILRHLIKENRLTSSLEVDSAGIENYHSGDEPDDRSIEHARKRGYDLTPLRARKCKLSDFSDFDLILAMDRSHYRSLMYKKPKKCRAEVKMFLEFSSKYSGDVSDPYYGGSKGFEKVLDQCEDGCAGIIEYFKKL</sequence>
<dbReference type="InterPro" id="IPR036196">
    <property type="entry name" value="Ptyr_pPase_sf"/>
</dbReference>
<dbReference type="InterPro" id="IPR023485">
    <property type="entry name" value="Ptyr_pPase"/>
</dbReference>
<evidence type="ECO:0000313" key="5">
    <source>
        <dbReference type="EMBL" id="GKT36521.1"/>
    </source>
</evidence>